<organism evidence="3 4">
    <name type="scientific">Halobaculum halobium</name>
    <dbReference type="NCBI Taxonomy" id="3032281"/>
    <lineage>
        <taxon>Archaea</taxon>
        <taxon>Methanobacteriati</taxon>
        <taxon>Methanobacteriota</taxon>
        <taxon>Stenosarchaea group</taxon>
        <taxon>Halobacteria</taxon>
        <taxon>Halobacteriales</taxon>
        <taxon>Haloferacaceae</taxon>
        <taxon>Halobaculum</taxon>
    </lineage>
</organism>
<feature type="compositionally biased region" description="Basic and acidic residues" evidence="1">
    <location>
        <begin position="83"/>
        <end position="97"/>
    </location>
</feature>
<gene>
    <name evidence="3" type="ORF">ACFQFD_05250</name>
</gene>
<evidence type="ECO:0000313" key="4">
    <source>
        <dbReference type="Proteomes" id="UP001596443"/>
    </source>
</evidence>
<dbReference type="EMBL" id="JBHSWX010000012">
    <property type="protein sequence ID" value="MFC6785399.1"/>
    <property type="molecule type" value="Genomic_DNA"/>
</dbReference>
<keyword evidence="4" id="KW-1185">Reference proteome</keyword>
<dbReference type="RefSeq" id="WP_284062256.1">
    <property type="nucleotide sequence ID" value="NZ_CP126158.1"/>
</dbReference>
<protein>
    <recommendedName>
        <fullName evidence="2">DUF8156 domain-containing protein</fullName>
    </recommendedName>
</protein>
<comment type="caution">
    <text evidence="3">The sequence shown here is derived from an EMBL/GenBank/DDBJ whole genome shotgun (WGS) entry which is preliminary data.</text>
</comment>
<sequence>MGRTNPTFRDILSRMEDEWGDFRRALRRRHQPLFDRLWTYAREHADAAGHLNHPDRLAPVLVSIDIEQEDRIDELERRVTELEAEVRDERETPDRPPEVSVTDEE</sequence>
<feature type="domain" description="DUF8156" evidence="2">
    <location>
        <begin position="1"/>
        <end position="95"/>
    </location>
</feature>
<accession>A0ABD5TCG7</accession>
<dbReference type="Pfam" id="PF26485">
    <property type="entry name" value="DUF8156"/>
    <property type="match status" value="1"/>
</dbReference>
<proteinExistence type="predicted"/>
<reference evidence="3 4" key="1">
    <citation type="journal article" date="2019" name="Int. J. Syst. Evol. Microbiol.">
        <title>The Global Catalogue of Microorganisms (GCM) 10K type strain sequencing project: providing services to taxonomists for standard genome sequencing and annotation.</title>
        <authorList>
            <consortium name="The Broad Institute Genomics Platform"/>
            <consortium name="The Broad Institute Genome Sequencing Center for Infectious Disease"/>
            <person name="Wu L."/>
            <person name="Ma J."/>
        </authorList>
    </citation>
    <scope>NUCLEOTIDE SEQUENCE [LARGE SCALE GENOMIC DNA]</scope>
    <source>
        <strain evidence="3 4">SYNS20</strain>
    </source>
</reference>
<dbReference type="InterPro" id="IPR058469">
    <property type="entry name" value="DUF8156"/>
</dbReference>
<evidence type="ECO:0000313" key="3">
    <source>
        <dbReference type="EMBL" id="MFC6785399.1"/>
    </source>
</evidence>
<dbReference type="GeneID" id="81208430"/>
<evidence type="ECO:0000256" key="1">
    <source>
        <dbReference type="SAM" id="MobiDB-lite"/>
    </source>
</evidence>
<dbReference type="Proteomes" id="UP001596443">
    <property type="component" value="Unassembled WGS sequence"/>
</dbReference>
<dbReference type="AlphaFoldDB" id="A0ABD5TCG7"/>
<evidence type="ECO:0000259" key="2">
    <source>
        <dbReference type="Pfam" id="PF26485"/>
    </source>
</evidence>
<feature type="region of interest" description="Disordered" evidence="1">
    <location>
        <begin position="83"/>
        <end position="105"/>
    </location>
</feature>
<name>A0ABD5TCG7_9EURY</name>